<feature type="domain" description="Reverse transcriptase" evidence="1">
    <location>
        <begin position="394"/>
        <end position="550"/>
    </location>
</feature>
<dbReference type="Proteomes" id="UP001172457">
    <property type="component" value="Chromosome 5"/>
</dbReference>
<dbReference type="InterPro" id="IPR000477">
    <property type="entry name" value="RT_dom"/>
</dbReference>
<dbReference type="Pfam" id="PF17919">
    <property type="entry name" value="RT_RNaseH_2"/>
    <property type="match status" value="1"/>
</dbReference>
<evidence type="ECO:0000259" key="1">
    <source>
        <dbReference type="Pfam" id="PF00078"/>
    </source>
</evidence>
<dbReference type="InterPro" id="IPR043128">
    <property type="entry name" value="Rev_trsase/Diguanyl_cyclase"/>
</dbReference>
<comment type="caution">
    <text evidence="3">The sequence shown here is derived from an EMBL/GenBank/DDBJ whole genome shotgun (WGS) entry which is preliminary data.</text>
</comment>
<feature type="domain" description="Reverse transcriptase/retrotransposon-derived protein RNase H-like" evidence="2">
    <location>
        <begin position="610"/>
        <end position="691"/>
    </location>
</feature>
<organism evidence="3 4">
    <name type="scientific">Centaurea solstitialis</name>
    <name type="common">yellow star-thistle</name>
    <dbReference type="NCBI Taxonomy" id="347529"/>
    <lineage>
        <taxon>Eukaryota</taxon>
        <taxon>Viridiplantae</taxon>
        <taxon>Streptophyta</taxon>
        <taxon>Embryophyta</taxon>
        <taxon>Tracheophyta</taxon>
        <taxon>Spermatophyta</taxon>
        <taxon>Magnoliopsida</taxon>
        <taxon>eudicotyledons</taxon>
        <taxon>Gunneridae</taxon>
        <taxon>Pentapetalae</taxon>
        <taxon>asterids</taxon>
        <taxon>campanulids</taxon>
        <taxon>Asterales</taxon>
        <taxon>Asteraceae</taxon>
        <taxon>Carduoideae</taxon>
        <taxon>Cardueae</taxon>
        <taxon>Centaureinae</taxon>
        <taxon>Centaurea</taxon>
    </lineage>
</organism>
<dbReference type="Gene3D" id="3.10.10.10">
    <property type="entry name" value="HIV Type 1 Reverse Transcriptase, subunit A, domain 1"/>
    <property type="match status" value="1"/>
</dbReference>
<name>A0AA38WEG4_9ASTR</name>
<gene>
    <name evidence="3" type="ORF">OSB04_019642</name>
</gene>
<evidence type="ECO:0008006" key="5">
    <source>
        <dbReference type="Google" id="ProtNLM"/>
    </source>
</evidence>
<dbReference type="PANTHER" id="PTHR33064">
    <property type="entry name" value="POL PROTEIN"/>
    <property type="match status" value="1"/>
</dbReference>
<evidence type="ECO:0000313" key="3">
    <source>
        <dbReference type="EMBL" id="KAJ9547099.1"/>
    </source>
</evidence>
<sequence>MPNYVKFIKELVTSKTKFGGDGVAMLNEECSAIYADTPKKEDPGSFTIPCYFGDKLVCDALANLGASIILMPLSFYQKLGLGELRSTRMTIQLADRSIKCPIGIAEDVLVQVDKFVFPADFVVLDMKGDTKVPFILGRPFLCTADAVILVAKKQLSLEIHKERVTFSIDKAMSHAISLDDVDYMVDFDPLIEAEINSYLSNVGNEQDFFMMSAAQPEEDILNADTEHSNEVEYEEKKQEKIGKIKTSLEEPPKVELKDLPDHLEYQFLEGKDSLSVIISSLLKPKEKEQLLEVLKKHKTALAWKIFDIPGISPFFCTQNFFMDDNFKPYVQKQRRLNPNMQEVVKKEVIKPLDTGIIYPISDSPWVSPVQVVPKKGGLKVVTNENKELIPTRTVTGWRVCIDYRKLNTSTRKDHFPLPFIDQMLERLAGNEVYCFLDGFSGYFQIPIDPEDQEKATFTCPFETFAYRRMPFGLCNAPTTFQRCMTAIFQDMIEDCMEVLMHDFSVFGNSFDACLNSLDRVLAKCVESHLVLNWEKCHFMVRECIVLGHKISKSGLEVDKAKIETISQLPPPTNIKGFSWSRRILQKIHKRLSKITRPLTKLLEKDAAFIFNEDCIEAFNLLKHQLTNAPIMVPPDWNLPFENMCDASDCAVGAVLGQRINNHFQPISYASGTLNDAQKNYTTTEKELLAVKGAENLVADHLSRLENPIIQGNDEEVIRDKFLDEDLHEIQTVDAKITSWFADFANYLAAGWEKPYLFLVGPDCIPRRCVSGAVALDILNDCHKGPTGGILGQITLLERYFIPDFTGPPSLKMLIR</sequence>
<dbReference type="CDD" id="cd01647">
    <property type="entry name" value="RT_LTR"/>
    <property type="match status" value="1"/>
</dbReference>
<evidence type="ECO:0000313" key="4">
    <source>
        <dbReference type="Proteomes" id="UP001172457"/>
    </source>
</evidence>
<protein>
    <recommendedName>
        <fullName evidence="5">Reverse transcriptase</fullName>
    </recommendedName>
</protein>
<dbReference type="InterPro" id="IPR041577">
    <property type="entry name" value="RT_RNaseH_2"/>
</dbReference>
<reference evidence="3" key="1">
    <citation type="submission" date="2023-03" db="EMBL/GenBank/DDBJ databases">
        <title>Chromosome-scale reference genome and RAD-based genetic map of yellow starthistle (Centaurea solstitialis) reveal putative structural variation and QTLs associated with invader traits.</title>
        <authorList>
            <person name="Reatini B."/>
            <person name="Cang F.A."/>
            <person name="Jiang Q."/>
            <person name="Mckibben M.T.W."/>
            <person name="Barker M.S."/>
            <person name="Rieseberg L.H."/>
            <person name="Dlugosch K.M."/>
        </authorList>
    </citation>
    <scope>NUCLEOTIDE SEQUENCE</scope>
    <source>
        <strain evidence="3">CAN-66</strain>
        <tissue evidence="3">Leaf</tissue>
    </source>
</reference>
<dbReference type="AlphaFoldDB" id="A0AA38WEG4"/>
<dbReference type="Gene3D" id="3.30.70.270">
    <property type="match status" value="2"/>
</dbReference>
<dbReference type="EMBL" id="JARYMX010000005">
    <property type="protein sequence ID" value="KAJ9547099.1"/>
    <property type="molecule type" value="Genomic_DNA"/>
</dbReference>
<accession>A0AA38WEG4</accession>
<evidence type="ECO:0000259" key="2">
    <source>
        <dbReference type="Pfam" id="PF17919"/>
    </source>
</evidence>
<dbReference type="InterPro" id="IPR051320">
    <property type="entry name" value="Viral_Replic_Matur_Polypro"/>
</dbReference>
<dbReference type="SUPFAM" id="SSF56672">
    <property type="entry name" value="DNA/RNA polymerases"/>
    <property type="match status" value="1"/>
</dbReference>
<dbReference type="PANTHER" id="PTHR33064:SF39">
    <property type="match status" value="1"/>
</dbReference>
<keyword evidence="4" id="KW-1185">Reference proteome</keyword>
<dbReference type="Gene3D" id="2.40.70.10">
    <property type="entry name" value="Acid Proteases"/>
    <property type="match status" value="1"/>
</dbReference>
<proteinExistence type="predicted"/>
<dbReference type="Pfam" id="PF00078">
    <property type="entry name" value="RVT_1"/>
    <property type="match status" value="1"/>
</dbReference>
<dbReference type="InterPro" id="IPR043502">
    <property type="entry name" value="DNA/RNA_pol_sf"/>
</dbReference>
<dbReference type="InterPro" id="IPR021109">
    <property type="entry name" value="Peptidase_aspartic_dom_sf"/>
</dbReference>
<dbReference type="CDD" id="cd00303">
    <property type="entry name" value="retropepsin_like"/>
    <property type="match status" value="1"/>
</dbReference>